<dbReference type="InterPro" id="IPR030378">
    <property type="entry name" value="G_CP_dom"/>
</dbReference>
<dbReference type="Gene3D" id="3.40.50.300">
    <property type="entry name" value="P-loop containing nucleotide triphosphate hydrolases"/>
    <property type="match status" value="1"/>
</dbReference>
<feature type="domain" description="CP-type G" evidence="5">
    <location>
        <begin position="79"/>
        <end position="234"/>
    </location>
</feature>
<dbReference type="OrthoDB" id="9809485at2"/>
<keyword evidence="3" id="KW-0378">Hydrolase</keyword>
<organism evidence="6 7">
    <name type="scientific">Hydrogenophilus thermoluteolus</name>
    <name type="common">Pseudomonas hydrogenothermophila</name>
    <dbReference type="NCBI Taxonomy" id="297"/>
    <lineage>
        <taxon>Bacteria</taxon>
        <taxon>Pseudomonadati</taxon>
        <taxon>Pseudomonadota</taxon>
        <taxon>Hydrogenophilia</taxon>
        <taxon>Hydrogenophilales</taxon>
        <taxon>Hydrogenophilaceae</taxon>
        <taxon>Hydrogenophilus</taxon>
    </lineage>
</organism>
<evidence type="ECO:0000256" key="1">
    <source>
        <dbReference type="ARBA" id="ARBA00022741"/>
    </source>
</evidence>
<accession>A0A2Z6DWD1</accession>
<dbReference type="RefSeq" id="WP_119334568.1">
    <property type="nucleotide sequence ID" value="NZ_AP018558.1"/>
</dbReference>
<name>A0A2Z6DWD1_HYDTE</name>
<dbReference type="HAMAP" id="MF_01820">
    <property type="entry name" value="GTPase_RsgA"/>
    <property type="match status" value="1"/>
</dbReference>
<comment type="function">
    <text evidence="3">One of several proteins that assist in the late maturation steps of the functional core of the 30S ribosomal subunit. Helps release RbfA from mature subunits. May play a role in the assembly of ribosomal proteins into the subunit. Circularly permuted GTPase that catalyzes slow GTP hydrolysis, GTPase activity is stimulated by the 30S ribosomal subunit.</text>
</comment>
<dbReference type="InterPro" id="IPR010914">
    <property type="entry name" value="RsgA_GTPase_dom"/>
</dbReference>
<protein>
    <recommendedName>
        <fullName evidence="3">Small ribosomal subunit biogenesis GTPase RsgA</fullName>
        <ecNumber evidence="3">3.6.1.-</ecNumber>
    </recommendedName>
</protein>
<evidence type="ECO:0000313" key="6">
    <source>
        <dbReference type="EMBL" id="BBD76753.1"/>
    </source>
</evidence>
<dbReference type="EMBL" id="AP018558">
    <property type="protein sequence ID" value="BBD76753.1"/>
    <property type="molecule type" value="Genomic_DNA"/>
</dbReference>
<dbReference type="NCBIfam" id="TIGR00157">
    <property type="entry name" value="ribosome small subunit-dependent GTPase A"/>
    <property type="match status" value="1"/>
</dbReference>
<dbReference type="GO" id="GO:0042274">
    <property type="term" value="P:ribosomal small subunit biogenesis"/>
    <property type="evidence" value="ECO:0007669"/>
    <property type="project" value="UniProtKB-UniRule"/>
</dbReference>
<dbReference type="GO" id="GO:0019843">
    <property type="term" value="F:rRNA binding"/>
    <property type="evidence" value="ECO:0007669"/>
    <property type="project" value="UniProtKB-KW"/>
</dbReference>
<dbReference type="KEGG" id="htl:HPTL_0485"/>
<gene>
    <name evidence="3" type="primary">rsgA</name>
    <name evidence="6" type="ORF">HPTL_0485</name>
</gene>
<dbReference type="Gene3D" id="1.10.40.50">
    <property type="entry name" value="Probable gtpase engc, domain 3"/>
    <property type="match status" value="1"/>
</dbReference>
<evidence type="ECO:0000259" key="4">
    <source>
        <dbReference type="PROSITE" id="PS50936"/>
    </source>
</evidence>
<comment type="cofactor">
    <cofactor evidence="3">
        <name>Zn(2+)</name>
        <dbReference type="ChEBI" id="CHEBI:29105"/>
    </cofactor>
    <text evidence="3">Binds 1 zinc ion per subunit.</text>
</comment>
<keyword evidence="3" id="KW-0690">Ribosome biogenesis</keyword>
<keyword evidence="3" id="KW-0479">Metal-binding</keyword>
<comment type="similarity">
    <text evidence="3">Belongs to the TRAFAC class YlqF/YawG GTPase family. RsgA subfamily.</text>
</comment>
<feature type="binding site" evidence="3">
    <location>
        <position position="272"/>
    </location>
    <ligand>
        <name>Zn(2+)</name>
        <dbReference type="ChEBI" id="CHEBI:29105"/>
    </ligand>
</feature>
<feature type="domain" description="EngC GTPase" evidence="4">
    <location>
        <begin position="89"/>
        <end position="232"/>
    </location>
</feature>
<keyword evidence="3" id="KW-0963">Cytoplasm</keyword>
<keyword evidence="1 3" id="KW-0547">Nucleotide-binding</keyword>
<proteinExistence type="inferred from homology"/>
<dbReference type="PROSITE" id="PS51721">
    <property type="entry name" value="G_CP"/>
    <property type="match status" value="1"/>
</dbReference>
<dbReference type="AlphaFoldDB" id="A0A2Z6DWD1"/>
<feature type="binding site" evidence="3">
    <location>
        <position position="258"/>
    </location>
    <ligand>
        <name>Zn(2+)</name>
        <dbReference type="ChEBI" id="CHEBI:29105"/>
    </ligand>
</feature>
<dbReference type="InterPro" id="IPR004881">
    <property type="entry name" value="Ribosome_biogen_GTPase_RsgA"/>
</dbReference>
<feature type="binding site" evidence="3">
    <location>
        <position position="265"/>
    </location>
    <ligand>
        <name>Zn(2+)</name>
        <dbReference type="ChEBI" id="CHEBI:29105"/>
    </ligand>
</feature>
<feature type="binding site" evidence="3">
    <location>
        <begin position="177"/>
        <end position="185"/>
    </location>
    <ligand>
        <name>GTP</name>
        <dbReference type="ChEBI" id="CHEBI:37565"/>
    </ligand>
</feature>
<feature type="binding site" evidence="3">
    <location>
        <position position="263"/>
    </location>
    <ligand>
        <name>Zn(2+)</name>
        <dbReference type="ChEBI" id="CHEBI:29105"/>
    </ligand>
</feature>
<comment type="subunit">
    <text evidence="3">Monomer. Associates with 30S ribosomal subunit, binds 16S rRNA.</text>
</comment>
<reference evidence="6 7" key="1">
    <citation type="submission" date="2018-04" db="EMBL/GenBank/DDBJ databases">
        <title>Complete genome sequence of Hydrogenophilus thermoluteolus TH-1.</title>
        <authorList>
            <person name="Arai H."/>
        </authorList>
    </citation>
    <scope>NUCLEOTIDE SEQUENCE [LARGE SCALE GENOMIC DNA]</scope>
    <source>
        <strain evidence="6 7">TH-1</strain>
    </source>
</reference>
<dbReference type="Proteomes" id="UP000262004">
    <property type="component" value="Chromosome"/>
</dbReference>
<dbReference type="CDD" id="cd01854">
    <property type="entry name" value="YjeQ_EngC"/>
    <property type="match status" value="1"/>
</dbReference>
<dbReference type="GO" id="GO:0005737">
    <property type="term" value="C:cytoplasm"/>
    <property type="evidence" value="ECO:0007669"/>
    <property type="project" value="UniProtKB-SubCell"/>
</dbReference>
<dbReference type="GO" id="GO:0005525">
    <property type="term" value="F:GTP binding"/>
    <property type="evidence" value="ECO:0007669"/>
    <property type="project" value="UniProtKB-UniRule"/>
</dbReference>
<dbReference type="SUPFAM" id="SSF52540">
    <property type="entry name" value="P-loop containing nucleoside triphosphate hydrolases"/>
    <property type="match status" value="1"/>
</dbReference>
<keyword evidence="3" id="KW-0862">Zinc</keyword>
<evidence type="ECO:0000256" key="2">
    <source>
        <dbReference type="ARBA" id="ARBA00023134"/>
    </source>
</evidence>
<dbReference type="PANTHER" id="PTHR32120:SF11">
    <property type="entry name" value="SMALL RIBOSOMAL SUBUNIT BIOGENESIS GTPASE RSGA 1, MITOCHONDRIAL-RELATED"/>
    <property type="match status" value="1"/>
</dbReference>
<dbReference type="EC" id="3.6.1.-" evidence="3"/>
<keyword evidence="3" id="KW-0694">RNA-binding</keyword>
<feature type="binding site" evidence="3">
    <location>
        <begin position="128"/>
        <end position="131"/>
    </location>
    <ligand>
        <name>GTP</name>
        <dbReference type="ChEBI" id="CHEBI:37565"/>
    </ligand>
</feature>
<evidence type="ECO:0000256" key="3">
    <source>
        <dbReference type="HAMAP-Rule" id="MF_01820"/>
    </source>
</evidence>
<dbReference type="Pfam" id="PF03193">
    <property type="entry name" value="RsgA_GTPase"/>
    <property type="match status" value="1"/>
</dbReference>
<keyword evidence="7" id="KW-1185">Reference proteome</keyword>
<evidence type="ECO:0000259" key="5">
    <source>
        <dbReference type="PROSITE" id="PS51721"/>
    </source>
</evidence>
<dbReference type="GO" id="GO:0003924">
    <property type="term" value="F:GTPase activity"/>
    <property type="evidence" value="ECO:0007669"/>
    <property type="project" value="UniProtKB-UniRule"/>
</dbReference>
<dbReference type="PROSITE" id="PS50936">
    <property type="entry name" value="ENGC_GTPASE"/>
    <property type="match status" value="1"/>
</dbReference>
<dbReference type="PANTHER" id="PTHR32120">
    <property type="entry name" value="SMALL RIBOSOMAL SUBUNIT BIOGENESIS GTPASE RSGA"/>
    <property type="match status" value="1"/>
</dbReference>
<sequence length="305" mass="33569">MTPPKHPTPPLESGLVVAAHGRHFCLQETPNFTAPLIHALTRGKRNDYACGDRVAFRRIAADEAVIEGLEPRTTLLYRADTVREKLIAANVDLTVIVTAPQPSFSPEVLTRCLVAAESQGIDALIVLNKWDLPERDDALARLMPFARAGYPVITLTAHESVAPLAERLTARHSVLVGQSGMGKSTIVNALVPEAQARTGAISRALNSGRHTTTFTRLYPLRDGWIIDSPGLQRFGLAHVAETALATYFPEFRPFLGQCRFRDCTHDEKTPGCAIAAAVADGAIAAERWQHYRTIRLELRAVRKWR</sequence>
<dbReference type="InterPro" id="IPR027417">
    <property type="entry name" value="P-loop_NTPase"/>
</dbReference>
<comment type="subcellular location">
    <subcellularLocation>
        <location evidence="3">Cytoplasm</location>
    </subcellularLocation>
</comment>
<dbReference type="GO" id="GO:0046872">
    <property type="term" value="F:metal ion binding"/>
    <property type="evidence" value="ECO:0007669"/>
    <property type="project" value="UniProtKB-KW"/>
</dbReference>
<evidence type="ECO:0000313" key="7">
    <source>
        <dbReference type="Proteomes" id="UP000262004"/>
    </source>
</evidence>
<keyword evidence="3" id="KW-0699">rRNA-binding</keyword>
<keyword evidence="2 3" id="KW-0342">GTP-binding</keyword>